<dbReference type="AlphaFoldDB" id="A0A291REF9"/>
<proteinExistence type="predicted"/>
<reference evidence="2 3" key="1">
    <citation type="submission" date="2017-10" db="EMBL/GenBank/DDBJ databases">
        <title>Comparative genomics between pathogenic Norcardia.</title>
        <authorList>
            <person name="Zeng L."/>
        </authorList>
    </citation>
    <scope>NUCLEOTIDE SEQUENCE [LARGE SCALE GENOMIC DNA]</scope>
    <source>
        <strain evidence="2 3">NC_YFY_NT001</strain>
    </source>
</reference>
<evidence type="ECO:0000313" key="3">
    <source>
        <dbReference type="Proteomes" id="UP000221961"/>
    </source>
</evidence>
<protein>
    <submittedName>
        <fullName evidence="2">Uncharacterized protein</fullName>
    </submittedName>
</protein>
<evidence type="ECO:0000313" key="2">
    <source>
        <dbReference type="EMBL" id="ATL65991.1"/>
    </source>
</evidence>
<dbReference type="KEGG" id="ntp:CRH09_06975"/>
<evidence type="ECO:0000256" key="1">
    <source>
        <dbReference type="SAM" id="MobiDB-lite"/>
    </source>
</evidence>
<feature type="region of interest" description="Disordered" evidence="1">
    <location>
        <begin position="1"/>
        <end position="21"/>
    </location>
</feature>
<dbReference type="GeneID" id="88357171"/>
<organism evidence="2 3">
    <name type="scientific">Nocardia terpenica</name>
    <dbReference type="NCBI Taxonomy" id="455432"/>
    <lineage>
        <taxon>Bacteria</taxon>
        <taxon>Bacillati</taxon>
        <taxon>Actinomycetota</taxon>
        <taxon>Actinomycetes</taxon>
        <taxon>Mycobacteriales</taxon>
        <taxon>Nocardiaceae</taxon>
        <taxon>Nocardia</taxon>
    </lineage>
</organism>
<name>A0A291REF9_9NOCA</name>
<gene>
    <name evidence="2" type="ORF">CRH09_06975</name>
</gene>
<dbReference type="Proteomes" id="UP000221961">
    <property type="component" value="Chromosome"/>
</dbReference>
<accession>A0A291REF9</accession>
<dbReference type="RefSeq" id="WP_098693210.1">
    <property type="nucleotide sequence ID" value="NZ_CP023778.1"/>
</dbReference>
<sequence length="167" mass="19213">MASVRTSAYKIRNDGKSTGPKGRYLFWYRDESGTSRVESCDSLQDALDTAWRKERDQRCTPHTIEGPDGAVSETDLQGWLDARSREAAAERRRWHEERQGQPIYYVQIRSLDDVEGAYTIEDDEQQALRIARDLKLPGRVKVYSVIVPDASDPDHVENEQVILDWND</sequence>
<dbReference type="EMBL" id="CP023778">
    <property type="protein sequence ID" value="ATL65991.1"/>
    <property type="molecule type" value="Genomic_DNA"/>
</dbReference>